<keyword evidence="6" id="KW-0560">Oxidoreductase</keyword>
<comment type="similarity">
    <text evidence="10">Belongs to the peroxiredoxin family. BCP/PrxQ subfamily.</text>
</comment>
<evidence type="ECO:0000256" key="11">
    <source>
        <dbReference type="ARBA" id="ARBA00041373"/>
    </source>
</evidence>
<keyword evidence="8" id="KW-0676">Redox-active center</keyword>
<dbReference type="PIRSF" id="PIRSF000239">
    <property type="entry name" value="AHPC"/>
    <property type="match status" value="1"/>
</dbReference>
<reference evidence="15 16" key="1">
    <citation type="submission" date="2023-02" db="EMBL/GenBank/DDBJ databases">
        <title>Dictyobacter halimunensis sp. nov., a new member of the class Ktedonobacteria from forest soil in a geothermal area.</title>
        <authorList>
            <person name="Rachmania M.K."/>
            <person name="Ningsih F."/>
            <person name="Sakai Y."/>
            <person name="Yabe S."/>
            <person name="Yokota A."/>
            <person name="Sjamsuridzal W."/>
        </authorList>
    </citation>
    <scope>NUCLEOTIDE SEQUENCE [LARGE SCALE GENOMIC DNA]</scope>
    <source>
        <strain evidence="15 16">S3.2.2.5</strain>
    </source>
</reference>
<evidence type="ECO:0000256" key="1">
    <source>
        <dbReference type="ARBA" id="ARBA00003330"/>
    </source>
</evidence>
<dbReference type="InterPro" id="IPR050924">
    <property type="entry name" value="Peroxiredoxin_BCP/PrxQ"/>
</dbReference>
<comment type="catalytic activity">
    <reaction evidence="12">
        <text>a hydroperoxide + [thioredoxin]-dithiol = an alcohol + [thioredoxin]-disulfide + H2O</text>
        <dbReference type="Rhea" id="RHEA:62620"/>
        <dbReference type="Rhea" id="RHEA-COMP:10698"/>
        <dbReference type="Rhea" id="RHEA-COMP:10700"/>
        <dbReference type="ChEBI" id="CHEBI:15377"/>
        <dbReference type="ChEBI" id="CHEBI:29950"/>
        <dbReference type="ChEBI" id="CHEBI:30879"/>
        <dbReference type="ChEBI" id="CHEBI:35924"/>
        <dbReference type="ChEBI" id="CHEBI:50058"/>
        <dbReference type="EC" id="1.11.1.24"/>
    </reaction>
</comment>
<dbReference type="InterPro" id="IPR036249">
    <property type="entry name" value="Thioredoxin-like_sf"/>
</dbReference>
<dbReference type="InterPro" id="IPR000866">
    <property type="entry name" value="AhpC/TSA"/>
</dbReference>
<sequence>MASSTEAKVQVGDEAPDFTLPTQDGKQVSLKDYRGQKAVVLYFYPKDETPGCTVEACAFRDSYEVFKEVGAEVLGVSSDSVEAHQKFSTRHRLPFILLSDKGGAIRKRYGAVSAFGLIPGRVTYIIDKEGIVRHVFSSQLAAERHIDEALKTLRAAR</sequence>
<evidence type="ECO:0000313" key="15">
    <source>
        <dbReference type="EMBL" id="GLV54743.1"/>
    </source>
</evidence>
<accession>A0ABQ6FQN1</accession>
<evidence type="ECO:0000256" key="3">
    <source>
        <dbReference type="ARBA" id="ARBA00013017"/>
    </source>
</evidence>
<dbReference type="EC" id="1.11.1.24" evidence="3"/>
<proteinExistence type="inferred from homology"/>
<evidence type="ECO:0000256" key="4">
    <source>
        <dbReference type="ARBA" id="ARBA00022559"/>
    </source>
</evidence>
<evidence type="ECO:0000256" key="13">
    <source>
        <dbReference type="SAM" id="MobiDB-lite"/>
    </source>
</evidence>
<comment type="function">
    <text evidence="1">Thiol-specific peroxidase that catalyzes the reduction of hydrogen peroxide and organic hydroperoxides to water and alcohols, respectively. Plays a role in cell protection against oxidative stress by detoxifying peroxides and as sensor of hydrogen peroxide-mediated signaling events.</text>
</comment>
<dbReference type="EMBL" id="BSRI01000001">
    <property type="protein sequence ID" value="GLV54743.1"/>
    <property type="molecule type" value="Genomic_DNA"/>
</dbReference>
<comment type="caution">
    <text evidence="15">The sequence shown here is derived from an EMBL/GenBank/DDBJ whole genome shotgun (WGS) entry which is preliminary data.</text>
</comment>
<dbReference type="Pfam" id="PF00578">
    <property type="entry name" value="AhpC-TSA"/>
    <property type="match status" value="1"/>
</dbReference>
<evidence type="ECO:0000256" key="9">
    <source>
        <dbReference type="ARBA" id="ARBA00032824"/>
    </source>
</evidence>
<comment type="subunit">
    <text evidence="2">Monomer.</text>
</comment>
<evidence type="ECO:0000256" key="8">
    <source>
        <dbReference type="ARBA" id="ARBA00023284"/>
    </source>
</evidence>
<evidence type="ECO:0000256" key="6">
    <source>
        <dbReference type="ARBA" id="ARBA00023002"/>
    </source>
</evidence>
<dbReference type="Proteomes" id="UP001344906">
    <property type="component" value="Unassembled WGS sequence"/>
</dbReference>
<evidence type="ECO:0000313" key="16">
    <source>
        <dbReference type="Proteomes" id="UP001344906"/>
    </source>
</evidence>
<dbReference type="PANTHER" id="PTHR42801:SF4">
    <property type="entry name" value="AHPC_TSA FAMILY PROTEIN"/>
    <property type="match status" value="1"/>
</dbReference>
<dbReference type="RefSeq" id="WP_338248526.1">
    <property type="nucleotide sequence ID" value="NZ_BSRI01000001.1"/>
</dbReference>
<organism evidence="15 16">
    <name type="scientific">Dictyobacter halimunensis</name>
    <dbReference type="NCBI Taxonomy" id="3026934"/>
    <lineage>
        <taxon>Bacteria</taxon>
        <taxon>Bacillati</taxon>
        <taxon>Chloroflexota</taxon>
        <taxon>Ktedonobacteria</taxon>
        <taxon>Ktedonobacterales</taxon>
        <taxon>Dictyobacteraceae</taxon>
        <taxon>Dictyobacter</taxon>
    </lineage>
</organism>
<dbReference type="Gene3D" id="3.40.30.10">
    <property type="entry name" value="Glutaredoxin"/>
    <property type="match status" value="1"/>
</dbReference>
<keyword evidence="16" id="KW-1185">Reference proteome</keyword>
<keyword evidence="4" id="KW-0575">Peroxidase</keyword>
<dbReference type="SUPFAM" id="SSF52833">
    <property type="entry name" value="Thioredoxin-like"/>
    <property type="match status" value="1"/>
</dbReference>
<keyword evidence="5" id="KW-0049">Antioxidant</keyword>
<dbReference type="InterPro" id="IPR024706">
    <property type="entry name" value="Peroxiredoxin_AhpC-typ"/>
</dbReference>
<protein>
    <recommendedName>
        <fullName evidence="3">thioredoxin-dependent peroxiredoxin</fullName>
        <ecNumber evidence="3">1.11.1.24</ecNumber>
    </recommendedName>
    <alternativeName>
        <fullName evidence="11">Bacterioferritin comigratory protein</fullName>
    </alternativeName>
    <alternativeName>
        <fullName evidence="9">Thioredoxin peroxidase</fullName>
    </alternativeName>
</protein>
<evidence type="ECO:0000256" key="2">
    <source>
        <dbReference type="ARBA" id="ARBA00011245"/>
    </source>
</evidence>
<dbReference type="CDD" id="cd03017">
    <property type="entry name" value="PRX_BCP"/>
    <property type="match status" value="1"/>
</dbReference>
<gene>
    <name evidence="15" type="ORF">KDH_15900</name>
</gene>
<evidence type="ECO:0000256" key="7">
    <source>
        <dbReference type="ARBA" id="ARBA00023157"/>
    </source>
</evidence>
<name>A0ABQ6FQN1_9CHLR</name>
<dbReference type="InterPro" id="IPR013766">
    <property type="entry name" value="Thioredoxin_domain"/>
</dbReference>
<evidence type="ECO:0000256" key="12">
    <source>
        <dbReference type="ARBA" id="ARBA00049091"/>
    </source>
</evidence>
<evidence type="ECO:0000256" key="5">
    <source>
        <dbReference type="ARBA" id="ARBA00022862"/>
    </source>
</evidence>
<dbReference type="PANTHER" id="PTHR42801">
    <property type="entry name" value="THIOREDOXIN-DEPENDENT PEROXIDE REDUCTASE"/>
    <property type="match status" value="1"/>
</dbReference>
<feature type="region of interest" description="Disordered" evidence="13">
    <location>
        <begin position="1"/>
        <end position="22"/>
    </location>
</feature>
<evidence type="ECO:0000259" key="14">
    <source>
        <dbReference type="PROSITE" id="PS51352"/>
    </source>
</evidence>
<keyword evidence="7" id="KW-1015">Disulfide bond</keyword>
<evidence type="ECO:0000256" key="10">
    <source>
        <dbReference type="ARBA" id="ARBA00038489"/>
    </source>
</evidence>
<dbReference type="PROSITE" id="PS51352">
    <property type="entry name" value="THIOREDOXIN_2"/>
    <property type="match status" value="1"/>
</dbReference>
<feature type="domain" description="Thioredoxin" evidence="14">
    <location>
        <begin position="9"/>
        <end position="157"/>
    </location>
</feature>